<evidence type="ECO:0000313" key="2">
    <source>
        <dbReference type="EMBL" id="KAL0481421.1"/>
    </source>
</evidence>
<proteinExistence type="predicted"/>
<name>A0AAW2YVF3_9EUKA</name>
<comment type="caution">
    <text evidence="2">The sequence shown here is derived from an EMBL/GenBank/DDBJ whole genome shotgun (WGS) entry which is preliminary data.</text>
</comment>
<dbReference type="Gene3D" id="3.60.130.30">
    <property type="match status" value="1"/>
</dbReference>
<dbReference type="SUPFAM" id="SSF52113">
    <property type="entry name" value="BRCT domain"/>
    <property type="match status" value="1"/>
</dbReference>
<dbReference type="InterPro" id="IPR036420">
    <property type="entry name" value="BRCT_dom_sf"/>
</dbReference>
<dbReference type="Gene3D" id="3.40.50.10190">
    <property type="entry name" value="BRCT domain"/>
    <property type="match status" value="1"/>
</dbReference>
<evidence type="ECO:0000259" key="1">
    <source>
        <dbReference type="PROSITE" id="PS50172"/>
    </source>
</evidence>
<dbReference type="EMBL" id="JAOPGA020000763">
    <property type="protein sequence ID" value="KAL0481421.1"/>
    <property type="molecule type" value="Genomic_DNA"/>
</dbReference>
<dbReference type="InterPro" id="IPR001357">
    <property type="entry name" value="BRCT_dom"/>
</dbReference>
<sequence>MSQTKKVPLNKLTKRILRVMLYKFPRATFINGYVCYNHKKMYNSKAPYCMEFNTLALDSQREFENNAQQLLSGWSKVTPQHLTQNHSHAVINQMPVMEREHFETLYVDTPNHVDRSQLPDFKPTWEQNKIISGNLHKIKTNCGETDDTFTILRPNAVPKALGDDIENLVSRINASKLFGPQDFDATRGNICLNFGLVKEYVVGRWSHSAHLNKILDSEFAEEAVDVFGRLGHFTLDYLREHDNASFVLIQNAMQLLPKDLIDAYPLPLPNMFINIENSQCRVHVDSNDAADVLGLLFVFKSQDCRGCNLLFPDLKVEFDLCHCDLLRARFRVLRHQNTLLESGHRTSIVIPIHDRIADLTFQDAENRGLIELQNTGTIYMLGKFKDKQKLQTDLGAMNGRVCNGSSAHIVTSKDPRVFAVAVCTDSTWNSAVKSGFNNQFQNFRVCKEKKIPIVKSEWMEECIASKKFLEVQPYLLHMIVDKTK</sequence>
<feature type="domain" description="BRCT" evidence="1">
    <location>
        <begin position="395"/>
        <end position="476"/>
    </location>
</feature>
<accession>A0AAW2YVF3</accession>
<protein>
    <recommendedName>
        <fullName evidence="1">BRCT domain-containing protein</fullName>
    </recommendedName>
</protein>
<dbReference type="Proteomes" id="UP001431209">
    <property type="component" value="Unassembled WGS sequence"/>
</dbReference>
<dbReference type="AlphaFoldDB" id="A0AAW2YVF3"/>
<evidence type="ECO:0000313" key="3">
    <source>
        <dbReference type="Proteomes" id="UP001431209"/>
    </source>
</evidence>
<organism evidence="2 3">
    <name type="scientific">Acrasis kona</name>
    <dbReference type="NCBI Taxonomy" id="1008807"/>
    <lineage>
        <taxon>Eukaryota</taxon>
        <taxon>Discoba</taxon>
        <taxon>Heterolobosea</taxon>
        <taxon>Tetramitia</taxon>
        <taxon>Eutetramitia</taxon>
        <taxon>Acrasidae</taxon>
        <taxon>Acrasis</taxon>
    </lineage>
</organism>
<dbReference type="PROSITE" id="PS50172">
    <property type="entry name" value="BRCT"/>
    <property type="match status" value="1"/>
</dbReference>
<keyword evidence="3" id="KW-1185">Reference proteome</keyword>
<reference evidence="2 3" key="1">
    <citation type="submission" date="2024-03" db="EMBL/GenBank/DDBJ databases">
        <title>The Acrasis kona genome and developmental transcriptomes reveal deep origins of eukaryotic multicellular pathways.</title>
        <authorList>
            <person name="Sheikh S."/>
            <person name="Fu C.-J."/>
            <person name="Brown M.W."/>
            <person name="Baldauf S.L."/>
        </authorList>
    </citation>
    <scope>NUCLEOTIDE SEQUENCE [LARGE SCALE GENOMIC DNA]</scope>
    <source>
        <strain evidence="2 3">ATCC MYA-3509</strain>
    </source>
</reference>
<gene>
    <name evidence="2" type="ORF">AKO1_004471</name>
</gene>